<reference evidence="6" key="1">
    <citation type="submission" date="2016-01" db="EMBL/GenBank/DDBJ databases">
        <authorList>
            <person name="Peeters C."/>
        </authorList>
    </citation>
    <scope>NUCLEOTIDE SEQUENCE [LARGE SCALE GENOMIC DNA]</scope>
    <source>
        <strain evidence="6">LMG 22940</strain>
    </source>
</reference>
<feature type="domain" description="HTH tetR-type" evidence="5">
    <location>
        <begin position="19"/>
        <end position="79"/>
    </location>
</feature>
<dbReference type="SUPFAM" id="SSF46689">
    <property type="entry name" value="Homeodomain-like"/>
    <property type="match status" value="1"/>
</dbReference>
<dbReference type="Gene3D" id="1.10.357.10">
    <property type="entry name" value="Tetracycline Repressor, domain 2"/>
    <property type="match status" value="1"/>
</dbReference>
<dbReference type="SUPFAM" id="SSF48498">
    <property type="entry name" value="Tetracyclin repressor-like, C-terminal domain"/>
    <property type="match status" value="1"/>
</dbReference>
<dbReference type="GO" id="GO:0003700">
    <property type="term" value="F:DNA-binding transcription factor activity"/>
    <property type="evidence" value="ECO:0007669"/>
    <property type="project" value="TreeGrafter"/>
</dbReference>
<name>A0A158FQC9_9BURK</name>
<keyword evidence="1" id="KW-0805">Transcription regulation</keyword>
<dbReference type="PRINTS" id="PR00455">
    <property type="entry name" value="HTHTETR"/>
</dbReference>
<dbReference type="AlphaFoldDB" id="A0A158FQC9"/>
<protein>
    <submittedName>
        <fullName evidence="6">TetR family transcriptional regulator</fullName>
    </submittedName>
</protein>
<gene>
    <name evidence="6" type="ORF">AWB68_00851</name>
</gene>
<evidence type="ECO:0000313" key="7">
    <source>
        <dbReference type="Proteomes" id="UP000054770"/>
    </source>
</evidence>
<sequence length="205" mass="22733">MGQQESARLVRLTRAERHALTRQRLLDAAKSVFVRVGYGGASIELIAAEAGYSRGAVYASFLNKEALFIELLRLCMERETAELEKIASLEPARIVGALADWLKTTHADVGFTQLLVELQLHAWRSPEFAARYNALREGFTQTLGKILQTYFNACGRQRAIDALDMAGCMTALSLCHGLQQHASKPDSPDKSGRFIDEMLRALIHA</sequence>
<evidence type="ECO:0000256" key="2">
    <source>
        <dbReference type="ARBA" id="ARBA00023125"/>
    </source>
</evidence>
<accession>A0A158FQC9</accession>
<evidence type="ECO:0000256" key="1">
    <source>
        <dbReference type="ARBA" id="ARBA00023015"/>
    </source>
</evidence>
<dbReference type="InterPro" id="IPR050109">
    <property type="entry name" value="HTH-type_TetR-like_transc_reg"/>
</dbReference>
<evidence type="ECO:0000256" key="4">
    <source>
        <dbReference type="PROSITE-ProRule" id="PRU00335"/>
    </source>
</evidence>
<dbReference type="InterPro" id="IPR036271">
    <property type="entry name" value="Tet_transcr_reg_TetR-rel_C_sf"/>
</dbReference>
<organism evidence="6 7">
    <name type="scientific">Caballeronia choica</name>
    <dbReference type="NCBI Taxonomy" id="326476"/>
    <lineage>
        <taxon>Bacteria</taxon>
        <taxon>Pseudomonadati</taxon>
        <taxon>Pseudomonadota</taxon>
        <taxon>Betaproteobacteria</taxon>
        <taxon>Burkholderiales</taxon>
        <taxon>Burkholderiaceae</taxon>
        <taxon>Caballeronia</taxon>
    </lineage>
</organism>
<keyword evidence="2 4" id="KW-0238">DNA-binding</keyword>
<evidence type="ECO:0000256" key="3">
    <source>
        <dbReference type="ARBA" id="ARBA00023163"/>
    </source>
</evidence>
<comment type="caution">
    <text evidence="6">The sequence shown here is derived from an EMBL/GenBank/DDBJ whole genome shotgun (WGS) entry which is preliminary data.</text>
</comment>
<keyword evidence="3" id="KW-0804">Transcription</keyword>
<dbReference type="PANTHER" id="PTHR30055">
    <property type="entry name" value="HTH-TYPE TRANSCRIPTIONAL REGULATOR RUTR"/>
    <property type="match status" value="1"/>
</dbReference>
<dbReference type="Proteomes" id="UP000054770">
    <property type="component" value="Unassembled WGS sequence"/>
</dbReference>
<dbReference type="GO" id="GO:0000976">
    <property type="term" value="F:transcription cis-regulatory region binding"/>
    <property type="evidence" value="ECO:0007669"/>
    <property type="project" value="TreeGrafter"/>
</dbReference>
<proteinExistence type="predicted"/>
<feature type="DNA-binding region" description="H-T-H motif" evidence="4">
    <location>
        <begin position="42"/>
        <end position="61"/>
    </location>
</feature>
<dbReference type="RefSeq" id="WP_087643105.1">
    <property type="nucleotide sequence ID" value="NZ_FCON02000006.1"/>
</dbReference>
<dbReference type="PROSITE" id="PS50977">
    <property type="entry name" value="HTH_TETR_2"/>
    <property type="match status" value="1"/>
</dbReference>
<dbReference type="OrthoDB" id="6684185at2"/>
<dbReference type="InterPro" id="IPR001647">
    <property type="entry name" value="HTH_TetR"/>
</dbReference>
<evidence type="ECO:0000259" key="5">
    <source>
        <dbReference type="PROSITE" id="PS50977"/>
    </source>
</evidence>
<dbReference type="PANTHER" id="PTHR30055:SF234">
    <property type="entry name" value="HTH-TYPE TRANSCRIPTIONAL REGULATOR BETI"/>
    <property type="match status" value="1"/>
</dbReference>
<keyword evidence="7" id="KW-1185">Reference proteome</keyword>
<dbReference type="InterPro" id="IPR009057">
    <property type="entry name" value="Homeodomain-like_sf"/>
</dbReference>
<dbReference type="Pfam" id="PF00440">
    <property type="entry name" value="TetR_N"/>
    <property type="match status" value="1"/>
</dbReference>
<evidence type="ECO:0000313" key="6">
    <source>
        <dbReference type="EMBL" id="SAL21831.1"/>
    </source>
</evidence>
<dbReference type="EMBL" id="FCON02000006">
    <property type="protein sequence ID" value="SAL21831.1"/>
    <property type="molecule type" value="Genomic_DNA"/>
</dbReference>